<name>A0A2H0RH24_9BACT</name>
<organism evidence="6 7">
    <name type="scientific">Candidatus Vogelbacteria bacterium CG10_big_fil_rev_8_21_14_0_10_49_38</name>
    <dbReference type="NCBI Taxonomy" id="1975043"/>
    <lineage>
        <taxon>Bacteria</taxon>
        <taxon>Candidatus Vogeliibacteriota</taxon>
    </lineage>
</organism>
<dbReference type="GO" id="GO:0051087">
    <property type="term" value="F:protein-folding chaperone binding"/>
    <property type="evidence" value="ECO:0007669"/>
    <property type="project" value="InterPro"/>
</dbReference>
<dbReference type="InterPro" id="IPR009012">
    <property type="entry name" value="GrpE_head"/>
</dbReference>
<keyword evidence="3" id="KW-0963">Cytoplasm</keyword>
<dbReference type="SUPFAM" id="SSF51064">
    <property type="entry name" value="Head domain of nucleotide exchange factor GrpE"/>
    <property type="match status" value="1"/>
</dbReference>
<feature type="region of interest" description="Disordered" evidence="5">
    <location>
        <begin position="136"/>
        <end position="157"/>
    </location>
</feature>
<keyword evidence="3" id="KW-0346">Stress response</keyword>
<dbReference type="Proteomes" id="UP000230431">
    <property type="component" value="Unassembled WGS sequence"/>
</dbReference>
<feature type="compositionally biased region" description="Basic and acidic residues" evidence="5">
    <location>
        <begin position="1"/>
        <end position="10"/>
    </location>
</feature>
<feature type="compositionally biased region" description="Acidic residues" evidence="5">
    <location>
        <begin position="12"/>
        <end position="23"/>
    </location>
</feature>
<comment type="function">
    <text evidence="3">Participates actively in the response to hyperosmotic and heat shock by preventing the aggregation of stress-denatured proteins, in association with DnaK and GrpE. It is the nucleotide exchange factor for DnaK and may function as a thermosensor. Unfolded proteins bind initially to DnaJ; upon interaction with the DnaJ-bound protein, DnaK hydrolyzes its bound ATP, resulting in the formation of a stable complex. GrpE releases ADP from DnaK; ATP binding to DnaK triggers the release of the substrate protein, thus completing the reaction cycle. Several rounds of ATP-dependent interactions between DnaJ, DnaK and GrpE are required for fully efficient folding.</text>
</comment>
<dbReference type="PANTHER" id="PTHR21237">
    <property type="entry name" value="GRPE PROTEIN"/>
    <property type="match status" value="1"/>
</dbReference>
<dbReference type="CDD" id="cd00446">
    <property type="entry name" value="GrpE"/>
    <property type="match status" value="1"/>
</dbReference>
<accession>A0A2H0RH24</accession>
<evidence type="ECO:0000313" key="7">
    <source>
        <dbReference type="Proteomes" id="UP000230431"/>
    </source>
</evidence>
<dbReference type="PRINTS" id="PR00773">
    <property type="entry name" value="GRPEPROTEIN"/>
</dbReference>
<dbReference type="Gene3D" id="3.90.20.20">
    <property type="match status" value="1"/>
</dbReference>
<dbReference type="EMBL" id="PCYK01000022">
    <property type="protein sequence ID" value="PIR45861.1"/>
    <property type="molecule type" value="Genomic_DNA"/>
</dbReference>
<proteinExistence type="inferred from homology"/>
<dbReference type="PANTHER" id="PTHR21237:SF23">
    <property type="entry name" value="GRPE PROTEIN HOMOLOG, MITOCHONDRIAL"/>
    <property type="match status" value="1"/>
</dbReference>
<evidence type="ECO:0000256" key="3">
    <source>
        <dbReference type="HAMAP-Rule" id="MF_01151"/>
    </source>
</evidence>
<evidence type="ECO:0000256" key="4">
    <source>
        <dbReference type="RuleBase" id="RU004478"/>
    </source>
</evidence>
<dbReference type="InterPro" id="IPR000740">
    <property type="entry name" value="GrpE"/>
</dbReference>
<evidence type="ECO:0000313" key="6">
    <source>
        <dbReference type="EMBL" id="PIR45861.1"/>
    </source>
</evidence>
<dbReference type="GO" id="GO:0006457">
    <property type="term" value="P:protein folding"/>
    <property type="evidence" value="ECO:0007669"/>
    <property type="project" value="InterPro"/>
</dbReference>
<protein>
    <recommendedName>
        <fullName evidence="3">Protein GrpE</fullName>
    </recommendedName>
    <alternativeName>
        <fullName evidence="3">HSP-70 cofactor</fullName>
    </alternativeName>
</protein>
<feature type="region of interest" description="Disordered" evidence="5">
    <location>
        <begin position="1"/>
        <end position="26"/>
    </location>
</feature>
<comment type="subcellular location">
    <subcellularLocation>
        <location evidence="3">Cytoplasm</location>
    </subcellularLocation>
</comment>
<evidence type="ECO:0000256" key="1">
    <source>
        <dbReference type="ARBA" id="ARBA00009054"/>
    </source>
</evidence>
<dbReference type="InterPro" id="IPR013805">
    <property type="entry name" value="GrpE_CC"/>
</dbReference>
<gene>
    <name evidence="3 6" type="primary">grpE</name>
    <name evidence="6" type="ORF">COV08_02740</name>
</gene>
<dbReference type="GO" id="GO:0042803">
    <property type="term" value="F:protein homodimerization activity"/>
    <property type="evidence" value="ECO:0007669"/>
    <property type="project" value="InterPro"/>
</dbReference>
<dbReference type="GO" id="GO:0005737">
    <property type="term" value="C:cytoplasm"/>
    <property type="evidence" value="ECO:0007669"/>
    <property type="project" value="UniProtKB-SubCell"/>
</dbReference>
<dbReference type="HAMAP" id="MF_01151">
    <property type="entry name" value="GrpE"/>
    <property type="match status" value="1"/>
</dbReference>
<evidence type="ECO:0000256" key="2">
    <source>
        <dbReference type="ARBA" id="ARBA00023186"/>
    </source>
</evidence>
<keyword evidence="2 3" id="KW-0143">Chaperone</keyword>
<comment type="similarity">
    <text evidence="1 3 4">Belongs to the GrpE family.</text>
</comment>
<dbReference type="GO" id="GO:0051082">
    <property type="term" value="F:unfolded protein binding"/>
    <property type="evidence" value="ECO:0007669"/>
    <property type="project" value="TreeGrafter"/>
</dbReference>
<comment type="caution">
    <text evidence="6">The sequence shown here is derived from an EMBL/GenBank/DDBJ whole genome shotgun (WGS) entry which is preliminary data.</text>
</comment>
<reference evidence="6 7" key="1">
    <citation type="submission" date="2017-09" db="EMBL/GenBank/DDBJ databases">
        <title>Depth-based differentiation of microbial function through sediment-hosted aquifers and enrichment of novel symbionts in the deep terrestrial subsurface.</title>
        <authorList>
            <person name="Probst A.J."/>
            <person name="Ladd B."/>
            <person name="Jarett J.K."/>
            <person name="Geller-Mcgrath D.E."/>
            <person name="Sieber C.M."/>
            <person name="Emerson J.B."/>
            <person name="Anantharaman K."/>
            <person name="Thomas B.C."/>
            <person name="Malmstrom R."/>
            <person name="Stieglmeier M."/>
            <person name="Klingl A."/>
            <person name="Woyke T."/>
            <person name="Ryan C.M."/>
            <person name="Banfield J.F."/>
        </authorList>
    </citation>
    <scope>NUCLEOTIDE SEQUENCE [LARGE SCALE GENOMIC DNA]</scope>
    <source>
        <strain evidence="6">CG10_big_fil_rev_8_21_14_0_10_49_38</strain>
    </source>
</reference>
<dbReference type="GO" id="GO:0000774">
    <property type="term" value="F:adenyl-nucleotide exchange factor activity"/>
    <property type="evidence" value="ECO:0007669"/>
    <property type="project" value="InterPro"/>
</dbReference>
<dbReference type="AlphaFoldDB" id="A0A2H0RH24"/>
<evidence type="ECO:0000256" key="5">
    <source>
        <dbReference type="SAM" id="MobiDB-lite"/>
    </source>
</evidence>
<dbReference type="Pfam" id="PF01025">
    <property type="entry name" value="GrpE"/>
    <property type="match status" value="1"/>
</dbReference>
<dbReference type="Gene3D" id="2.30.22.10">
    <property type="entry name" value="Head domain of nucleotide exchange factor GrpE"/>
    <property type="match status" value="1"/>
</dbReference>
<dbReference type="SUPFAM" id="SSF58014">
    <property type="entry name" value="Coiled-coil domain of nucleotide exchange factor GrpE"/>
    <property type="match status" value="1"/>
</dbReference>
<sequence>MDQDELKNEENFSLEENPDEDGVETAGLTTKLKKLRAELKTCHRDKGEYLAGWQRAKADYFNLKKEIEGVRAEATLWAKEALLSDLFGLADSFELAFADSETWQTAPENWRVGVEYIYQQLQSFFRDQGLEEINPAPGQKFDPREHDSVATVPAASPDEDDLVDGTIKRGYKLKTKVLRPATVKVKHWVKN</sequence>
<comment type="subunit">
    <text evidence="3">Homodimer.</text>
</comment>